<dbReference type="GO" id="GO:0050291">
    <property type="term" value="F:sphingosine N-acyltransferase activity"/>
    <property type="evidence" value="ECO:0007669"/>
    <property type="project" value="InterPro"/>
</dbReference>
<feature type="domain" description="Homeobox" evidence="17">
    <location>
        <begin position="86"/>
        <end position="129"/>
    </location>
</feature>
<evidence type="ECO:0000256" key="1">
    <source>
        <dbReference type="ARBA" id="ARBA00004123"/>
    </source>
</evidence>
<dbReference type="InterPro" id="IPR006634">
    <property type="entry name" value="TLC-dom"/>
</dbReference>
<evidence type="ECO:0000256" key="11">
    <source>
        <dbReference type="ARBA" id="ARBA00049036"/>
    </source>
</evidence>
<evidence type="ECO:0000256" key="4">
    <source>
        <dbReference type="ARBA" id="ARBA00004991"/>
    </source>
</evidence>
<name>A0A8I6REK2_CIMLE</name>
<dbReference type="SMART" id="SM00389">
    <property type="entry name" value="HOX"/>
    <property type="match status" value="1"/>
</dbReference>
<dbReference type="GO" id="GO:0046513">
    <property type="term" value="P:ceramide biosynthetic process"/>
    <property type="evidence" value="ECO:0007669"/>
    <property type="project" value="InterPro"/>
</dbReference>
<evidence type="ECO:0000256" key="12">
    <source>
        <dbReference type="PROSITE-ProRule" id="PRU00108"/>
    </source>
</evidence>
<dbReference type="SMART" id="SM00724">
    <property type="entry name" value="TLC"/>
    <property type="match status" value="1"/>
</dbReference>
<keyword evidence="12 14" id="KW-0371">Homeobox</keyword>
<evidence type="ECO:0000256" key="5">
    <source>
        <dbReference type="ARBA" id="ARBA00022679"/>
    </source>
</evidence>
<dbReference type="Pfam" id="PF03798">
    <property type="entry name" value="TRAM_LAG1_CLN8"/>
    <property type="match status" value="1"/>
</dbReference>
<keyword evidence="9" id="KW-0443">Lipid metabolism</keyword>
<sequence>MGFLGDFIEAFWSPKVWLPPNVTWADLVPNEKIQYTDHTHLYYPLPMALGLLLLRYLLEWYVFAPFGTSLGIRGSKPKKAPVNDYLEKAYKQNSKMSHKEVTHISKQTDLSQRQIERWLRLRRAQEKPSTLTKFCENSWRCLYYTYSFLFGLYCLWDKPWLWNIDECWTNYPHQSVTNDTWWYYMISLSFYWSLTVSQFRDVKRKDFWQMFVHHIATILLMAFSWVCNLERVGTLVLLVHDCADIFLEAAKMAKYAKYQKICDTLFAIFTVLWLVTRIGIYPCWILYSTTVRAPRIVNTMFPAYYIFNGLLCLLLALHIFWTHLILKIAYNAISAGQMEGDIRSSSSEDLSDASTNSQANNVVKKMQ</sequence>
<dbReference type="GO" id="GO:0005789">
    <property type="term" value="C:endoplasmic reticulum membrane"/>
    <property type="evidence" value="ECO:0007669"/>
    <property type="project" value="UniProtKB-SubCell"/>
</dbReference>
<feature type="transmembrane region" description="Helical" evidence="16">
    <location>
        <begin position="302"/>
        <end position="321"/>
    </location>
</feature>
<dbReference type="PANTHER" id="PTHR12560:SF0">
    <property type="entry name" value="LD18904P"/>
    <property type="match status" value="1"/>
</dbReference>
<comment type="catalytic activity">
    <reaction evidence="11">
        <text>sphinganine + octadecanoyl-CoA = N-(octadecanoyl)-sphinganine + CoA + H(+)</text>
        <dbReference type="Rhea" id="RHEA:36547"/>
        <dbReference type="ChEBI" id="CHEBI:15378"/>
        <dbReference type="ChEBI" id="CHEBI:57287"/>
        <dbReference type="ChEBI" id="CHEBI:57394"/>
        <dbReference type="ChEBI" id="CHEBI:57817"/>
        <dbReference type="ChEBI" id="CHEBI:67033"/>
    </reaction>
    <physiologicalReaction direction="left-to-right" evidence="11">
        <dbReference type="Rhea" id="RHEA:36548"/>
    </physiologicalReaction>
</comment>
<dbReference type="PANTHER" id="PTHR12560">
    <property type="entry name" value="LONGEVITY ASSURANCE FACTOR 1 LAG1"/>
    <property type="match status" value="1"/>
</dbReference>
<evidence type="ECO:0000256" key="3">
    <source>
        <dbReference type="ARBA" id="ARBA00004760"/>
    </source>
</evidence>
<evidence type="ECO:0000256" key="10">
    <source>
        <dbReference type="ARBA" id="ARBA00023136"/>
    </source>
</evidence>
<feature type="compositionally biased region" description="Low complexity" evidence="15">
    <location>
        <begin position="344"/>
        <end position="357"/>
    </location>
</feature>
<evidence type="ECO:0000256" key="6">
    <source>
        <dbReference type="ARBA" id="ARBA00022692"/>
    </source>
</evidence>
<dbReference type="InterPro" id="IPR001356">
    <property type="entry name" value="HD"/>
</dbReference>
<dbReference type="Pfam" id="PF00046">
    <property type="entry name" value="Homeodomain"/>
    <property type="match status" value="1"/>
</dbReference>
<evidence type="ECO:0000256" key="14">
    <source>
        <dbReference type="RuleBase" id="RU000682"/>
    </source>
</evidence>
<evidence type="ECO:0000259" key="17">
    <source>
        <dbReference type="PROSITE" id="PS50071"/>
    </source>
</evidence>
<keyword evidence="8 16" id="KW-1133">Transmembrane helix</keyword>
<dbReference type="PIRSF" id="PIRSF005225">
    <property type="entry name" value="LAG1_LAC1"/>
    <property type="match status" value="1"/>
</dbReference>
<dbReference type="SUPFAM" id="SSF46689">
    <property type="entry name" value="Homeodomain-like"/>
    <property type="match status" value="1"/>
</dbReference>
<accession>A0A8I6REK2</accession>
<feature type="region of interest" description="Disordered" evidence="15">
    <location>
        <begin position="344"/>
        <end position="367"/>
    </location>
</feature>
<evidence type="ECO:0000313" key="19">
    <source>
        <dbReference type="EnsemblMetazoa" id="XP_014241770.1"/>
    </source>
</evidence>
<gene>
    <name evidence="19" type="primary">106662291</name>
</gene>
<evidence type="ECO:0000256" key="16">
    <source>
        <dbReference type="SAM" id="Phobius"/>
    </source>
</evidence>
<dbReference type="GO" id="GO:0003677">
    <property type="term" value="F:DNA binding"/>
    <property type="evidence" value="ECO:0007669"/>
    <property type="project" value="UniProtKB-UniRule"/>
</dbReference>
<evidence type="ECO:0000256" key="7">
    <source>
        <dbReference type="ARBA" id="ARBA00022824"/>
    </source>
</evidence>
<keyword evidence="12 14" id="KW-0238">DNA-binding</keyword>
<keyword evidence="7" id="KW-0256">Endoplasmic reticulum</keyword>
<evidence type="ECO:0000256" key="13">
    <source>
        <dbReference type="PROSITE-ProRule" id="PRU00205"/>
    </source>
</evidence>
<dbReference type="OMA" id="FTESTWR"/>
<feature type="transmembrane region" description="Helical" evidence="16">
    <location>
        <begin position="207"/>
        <end position="226"/>
    </location>
</feature>
<evidence type="ECO:0000313" key="20">
    <source>
        <dbReference type="Proteomes" id="UP000494040"/>
    </source>
</evidence>
<organism evidence="19 20">
    <name type="scientific">Cimex lectularius</name>
    <name type="common">Bed bug</name>
    <name type="synonym">Acanthia lectularia</name>
    <dbReference type="NCBI Taxonomy" id="79782"/>
    <lineage>
        <taxon>Eukaryota</taxon>
        <taxon>Metazoa</taxon>
        <taxon>Ecdysozoa</taxon>
        <taxon>Arthropoda</taxon>
        <taxon>Hexapoda</taxon>
        <taxon>Insecta</taxon>
        <taxon>Pterygota</taxon>
        <taxon>Neoptera</taxon>
        <taxon>Paraneoptera</taxon>
        <taxon>Hemiptera</taxon>
        <taxon>Heteroptera</taxon>
        <taxon>Panheteroptera</taxon>
        <taxon>Cimicomorpha</taxon>
        <taxon>Cimicidae</taxon>
        <taxon>Cimex</taxon>
    </lineage>
</organism>
<dbReference type="GO" id="GO:0005634">
    <property type="term" value="C:nucleus"/>
    <property type="evidence" value="ECO:0007669"/>
    <property type="project" value="UniProtKB-SubCell"/>
</dbReference>
<dbReference type="PROSITE" id="PS50071">
    <property type="entry name" value="HOMEOBOX_2"/>
    <property type="match status" value="1"/>
</dbReference>
<evidence type="ECO:0000256" key="8">
    <source>
        <dbReference type="ARBA" id="ARBA00022989"/>
    </source>
</evidence>
<dbReference type="InterPro" id="IPR016439">
    <property type="entry name" value="Lag1/Lac1-like"/>
</dbReference>
<keyword evidence="12 14" id="KW-0539">Nucleus</keyword>
<evidence type="ECO:0000259" key="18">
    <source>
        <dbReference type="PROSITE" id="PS50922"/>
    </source>
</evidence>
<dbReference type="EnsemblMetazoa" id="XM_014386284.2">
    <property type="protein sequence ID" value="XP_014241770.1"/>
    <property type="gene ID" value="LOC106662291"/>
</dbReference>
<keyword evidence="6 13" id="KW-0812">Transmembrane</keyword>
<feature type="DNA-binding region" description="Homeobox" evidence="12">
    <location>
        <begin position="88"/>
        <end position="130"/>
    </location>
</feature>
<dbReference type="FunFam" id="1.10.10.60:FF:000020">
    <property type="entry name" value="Ceramide synthase 5"/>
    <property type="match status" value="1"/>
</dbReference>
<comment type="pathway">
    <text evidence="4">Sphingolipid metabolism.</text>
</comment>
<reference evidence="19" key="1">
    <citation type="submission" date="2022-01" db="UniProtKB">
        <authorList>
            <consortium name="EnsemblMetazoa"/>
        </authorList>
    </citation>
    <scope>IDENTIFICATION</scope>
</reference>
<dbReference type="AlphaFoldDB" id="A0A8I6REK2"/>
<evidence type="ECO:0000256" key="15">
    <source>
        <dbReference type="SAM" id="MobiDB-lite"/>
    </source>
</evidence>
<dbReference type="Gene3D" id="1.10.10.60">
    <property type="entry name" value="Homeodomain-like"/>
    <property type="match status" value="1"/>
</dbReference>
<dbReference type="PROSITE" id="PS50922">
    <property type="entry name" value="TLC"/>
    <property type="match status" value="1"/>
</dbReference>
<dbReference type="InterPro" id="IPR009057">
    <property type="entry name" value="Homeodomain-like_sf"/>
</dbReference>
<feature type="domain" description="TLC" evidence="18">
    <location>
        <begin position="132"/>
        <end position="334"/>
    </location>
</feature>
<protein>
    <submittedName>
        <fullName evidence="19">Uncharacterized protein</fullName>
    </submittedName>
</protein>
<dbReference type="Proteomes" id="UP000494040">
    <property type="component" value="Unassembled WGS sequence"/>
</dbReference>
<comment type="subcellular location">
    <subcellularLocation>
        <location evidence="2">Endoplasmic reticulum membrane</location>
        <topology evidence="2">Multi-pass membrane protein</topology>
    </subcellularLocation>
    <subcellularLocation>
        <location evidence="1 12 14">Nucleus</location>
    </subcellularLocation>
</comment>
<dbReference type="KEGG" id="clec:106662291"/>
<keyword evidence="10 13" id="KW-0472">Membrane</keyword>
<feature type="transmembrane region" description="Helical" evidence="16">
    <location>
        <begin position="265"/>
        <end position="287"/>
    </location>
</feature>
<keyword evidence="20" id="KW-1185">Reference proteome</keyword>
<keyword evidence="5" id="KW-0808">Transferase</keyword>
<evidence type="ECO:0000256" key="2">
    <source>
        <dbReference type="ARBA" id="ARBA00004477"/>
    </source>
</evidence>
<dbReference type="OrthoDB" id="537032at2759"/>
<dbReference type="CDD" id="cd00086">
    <property type="entry name" value="homeodomain"/>
    <property type="match status" value="1"/>
</dbReference>
<evidence type="ECO:0000256" key="9">
    <source>
        <dbReference type="ARBA" id="ARBA00023098"/>
    </source>
</evidence>
<dbReference type="UniPathway" id="UPA00222"/>
<proteinExistence type="predicted"/>
<comment type="pathway">
    <text evidence="3">Lipid metabolism; sphingolipid metabolism.</text>
</comment>